<dbReference type="Proteomes" id="UP000308181">
    <property type="component" value="Unassembled WGS sequence"/>
</dbReference>
<reference evidence="2 3" key="1">
    <citation type="submission" date="2019-04" db="EMBL/GenBank/DDBJ databases">
        <title>Pedobacter sp. AR-3-17 sp. nov., isolated from Arctic soil.</title>
        <authorList>
            <person name="Dahal R.H."/>
            <person name="Kim D.-U."/>
        </authorList>
    </citation>
    <scope>NUCLEOTIDE SEQUENCE [LARGE SCALE GENOMIC DNA]</scope>
    <source>
        <strain evidence="2 3">AR-3-17</strain>
    </source>
</reference>
<gene>
    <name evidence="2" type="ORF">FA046_00135</name>
</gene>
<keyword evidence="2" id="KW-0808">Transferase</keyword>
<keyword evidence="3" id="KW-1185">Reference proteome</keyword>
<dbReference type="InterPro" id="IPR002123">
    <property type="entry name" value="Plipid/glycerol_acylTrfase"/>
</dbReference>
<dbReference type="AlphaFoldDB" id="A0A4U1C6X2"/>
<evidence type="ECO:0000313" key="3">
    <source>
        <dbReference type="Proteomes" id="UP000308181"/>
    </source>
</evidence>
<proteinExistence type="predicted"/>
<feature type="domain" description="Phospholipid/glycerol acyltransferase" evidence="1">
    <location>
        <begin position="42"/>
        <end position="162"/>
    </location>
</feature>
<dbReference type="SUPFAM" id="SSF69593">
    <property type="entry name" value="Glycerol-3-phosphate (1)-acyltransferase"/>
    <property type="match status" value="1"/>
</dbReference>
<comment type="caution">
    <text evidence="2">The sequence shown here is derived from an EMBL/GenBank/DDBJ whole genome shotgun (WGS) entry which is preliminary data.</text>
</comment>
<dbReference type="RefSeq" id="WP_136824328.1">
    <property type="nucleotide sequence ID" value="NZ_SWBP01000001.1"/>
</dbReference>
<name>A0A4U1C6X2_9SPHI</name>
<dbReference type="OrthoDB" id="152799at2"/>
<organism evidence="2 3">
    <name type="scientific">Pedobacter cryophilus</name>
    <dbReference type="NCBI Taxonomy" id="2571271"/>
    <lineage>
        <taxon>Bacteria</taxon>
        <taxon>Pseudomonadati</taxon>
        <taxon>Bacteroidota</taxon>
        <taxon>Sphingobacteriia</taxon>
        <taxon>Sphingobacteriales</taxon>
        <taxon>Sphingobacteriaceae</taxon>
        <taxon>Pedobacter</taxon>
    </lineage>
</organism>
<dbReference type="Pfam" id="PF01553">
    <property type="entry name" value="Acyltransferase"/>
    <property type="match status" value="1"/>
</dbReference>
<sequence>MIKPKSNKIIFSFFSWYISKIIRKDFHSFKFNEEPFSDDKAILLLANHFSWWDGFLIFHLNKIYFKKKFHVMVLEETAQKVKFLKYLGAFGIQRNAKSLIQSLEYAGELLDDPKNLVLIFPQGELHSSHVSAVNFEKGLSKIVAASKKQFQYIFAAMVTDYFDHRKPSITIYLENWEAQEYTSLQVIKSAYNKHYEGSLKQQTDTKV</sequence>
<evidence type="ECO:0000259" key="1">
    <source>
        <dbReference type="SMART" id="SM00563"/>
    </source>
</evidence>
<dbReference type="EMBL" id="SWBP01000001">
    <property type="protein sequence ID" value="TKC00127.1"/>
    <property type="molecule type" value="Genomic_DNA"/>
</dbReference>
<keyword evidence="2" id="KW-0012">Acyltransferase</keyword>
<protein>
    <submittedName>
        <fullName evidence="2">Glycerol acyltransferase</fullName>
    </submittedName>
</protein>
<dbReference type="GO" id="GO:0016746">
    <property type="term" value="F:acyltransferase activity"/>
    <property type="evidence" value="ECO:0007669"/>
    <property type="project" value="UniProtKB-KW"/>
</dbReference>
<accession>A0A4U1C6X2</accession>
<dbReference type="CDD" id="cd06551">
    <property type="entry name" value="LPLAT"/>
    <property type="match status" value="1"/>
</dbReference>
<dbReference type="SMART" id="SM00563">
    <property type="entry name" value="PlsC"/>
    <property type="match status" value="1"/>
</dbReference>
<evidence type="ECO:0000313" key="2">
    <source>
        <dbReference type="EMBL" id="TKC00127.1"/>
    </source>
</evidence>